<keyword evidence="1" id="KW-0472">Membrane</keyword>
<keyword evidence="1" id="KW-0812">Transmembrane</keyword>
<evidence type="ECO:0000313" key="2">
    <source>
        <dbReference type="EMBL" id="QPV63901.1"/>
    </source>
</evidence>
<evidence type="ECO:0000256" key="1">
    <source>
        <dbReference type="SAM" id="Phobius"/>
    </source>
</evidence>
<accession>A0A7T3G078</accession>
<name>A0A7T3G078_9EURY</name>
<keyword evidence="1" id="KW-1133">Transmembrane helix</keyword>
<dbReference type="RefSeq" id="WP_198062677.1">
    <property type="nucleotide sequence ID" value="NZ_CP065856.1"/>
</dbReference>
<dbReference type="KEGG" id="hlt:I7X12_04525"/>
<feature type="transmembrane region" description="Helical" evidence="1">
    <location>
        <begin position="38"/>
        <end position="62"/>
    </location>
</feature>
<dbReference type="OrthoDB" id="240170at2157"/>
<dbReference type="GeneID" id="60587732"/>
<dbReference type="AlphaFoldDB" id="A0A7T3G078"/>
<keyword evidence="3" id="KW-1185">Reference proteome</keyword>
<dbReference type="EMBL" id="CP065856">
    <property type="protein sequence ID" value="QPV63901.1"/>
    <property type="molecule type" value="Genomic_DNA"/>
</dbReference>
<protein>
    <submittedName>
        <fullName evidence="2">Uncharacterized protein</fullName>
    </submittedName>
</protein>
<reference evidence="2 3" key="1">
    <citation type="submission" date="2020-12" db="EMBL/GenBank/DDBJ databases">
        <title>Halosimplex halophilum sp. nov. and Halosimplex salinum sp. nov., two new members of the genus Halosimplex.</title>
        <authorList>
            <person name="Cui H.L."/>
        </authorList>
    </citation>
    <scope>NUCLEOTIDE SEQUENCE [LARGE SCALE GENOMIC DNA]</scope>
    <source>
        <strain evidence="2 3">YGH94</strain>
    </source>
</reference>
<sequence length="107" mass="11137">MTPGLGRCRHCGRLVPATAICRACGYDADPERNRRARFVWGLVGALLTLTVVGAPVGLPCLLKARGHHRAMTGRVVAEETRPSPTVAAGRAIGRRLNGAGGRRGGGG</sequence>
<dbReference type="Proteomes" id="UP000595001">
    <property type="component" value="Chromosome"/>
</dbReference>
<organism evidence="2 3">
    <name type="scientific">Halosimplex litoreum</name>
    <dbReference type="NCBI Taxonomy" id="1198301"/>
    <lineage>
        <taxon>Archaea</taxon>
        <taxon>Methanobacteriati</taxon>
        <taxon>Methanobacteriota</taxon>
        <taxon>Stenosarchaea group</taxon>
        <taxon>Halobacteria</taxon>
        <taxon>Halobacteriales</taxon>
        <taxon>Haloarculaceae</taxon>
        <taxon>Halosimplex</taxon>
    </lineage>
</organism>
<gene>
    <name evidence="2" type="ORF">I7X12_04525</name>
</gene>
<evidence type="ECO:0000313" key="3">
    <source>
        <dbReference type="Proteomes" id="UP000595001"/>
    </source>
</evidence>
<proteinExistence type="predicted"/>